<dbReference type="PIRSF" id="PIRSF000188">
    <property type="entry name" value="Phe_leu_dh"/>
    <property type="match status" value="1"/>
</dbReference>
<keyword evidence="2 6" id="KW-0560">Oxidoreductase</keyword>
<proteinExistence type="inferred from homology"/>
<dbReference type="InterPro" id="IPR046346">
    <property type="entry name" value="Aminoacid_DH-like_N_sf"/>
</dbReference>
<keyword evidence="3 5" id="KW-0520">NAD</keyword>
<dbReference type="PANTHER" id="PTHR42722">
    <property type="entry name" value="LEUCINE DEHYDROGENASE"/>
    <property type="match status" value="1"/>
</dbReference>
<dbReference type="SUPFAM" id="SSF51735">
    <property type="entry name" value="NAD(P)-binding Rossmann-fold domains"/>
    <property type="match status" value="1"/>
</dbReference>
<dbReference type="GO" id="GO:0016639">
    <property type="term" value="F:oxidoreductase activity, acting on the CH-NH2 group of donors, NAD or NADP as acceptor"/>
    <property type="evidence" value="ECO:0007669"/>
    <property type="project" value="InterPro"/>
</dbReference>
<dbReference type="InterPro" id="IPR006097">
    <property type="entry name" value="Glu/Leu/Phe/Val/Trp_DH_dimer"/>
</dbReference>
<dbReference type="CDD" id="cd01075">
    <property type="entry name" value="NAD_bind_Leu_Phe_Val_DH"/>
    <property type="match status" value="1"/>
</dbReference>
<dbReference type="FunFam" id="3.40.50.10860:FF:000010">
    <property type="entry name" value="Leucine dehydrogenase"/>
    <property type="match status" value="1"/>
</dbReference>
<dbReference type="InterPro" id="IPR006096">
    <property type="entry name" value="Glu/Leu/Phe/Val/Trp_DH_C"/>
</dbReference>
<accession>A0A1G1TAJ6</accession>
<evidence type="ECO:0000256" key="5">
    <source>
        <dbReference type="PIRSR" id="PIRSR000188-2"/>
    </source>
</evidence>
<comment type="caution">
    <text evidence="8">The sequence shown here is derived from an EMBL/GenBank/DDBJ whole genome shotgun (WGS) entry which is preliminary data.</text>
</comment>
<dbReference type="Pfam" id="PF00208">
    <property type="entry name" value="ELFV_dehydrog"/>
    <property type="match status" value="2"/>
</dbReference>
<dbReference type="InterPro" id="IPR016211">
    <property type="entry name" value="Glu/Phe/Leu/Val/Trp_DH_bac/arc"/>
</dbReference>
<evidence type="ECO:0000259" key="7">
    <source>
        <dbReference type="SMART" id="SM00839"/>
    </source>
</evidence>
<evidence type="ECO:0000313" key="8">
    <source>
        <dbReference type="EMBL" id="OGX87899.1"/>
    </source>
</evidence>
<dbReference type="Gene3D" id="3.40.50.720">
    <property type="entry name" value="NAD(P)-binding Rossmann-like Domain"/>
    <property type="match status" value="1"/>
</dbReference>
<dbReference type="GO" id="GO:0006520">
    <property type="term" value="P:amino acid metabolic process"/>
    <property type="evidence" value="ECO:0007669"/>
    <property type="project" value="InterPro"/>
</dbReference>
<evidence type="ECO:0000256" key="2">
    <source>
        <dbReference type="ARBA" id="ARBA00023002"/>
    </source>
</evidence>
<organism evidence="8 9">
    <name type="scientific">Hymenobacter lapidarius</name>
    <dbReference type="NCBI Taxonomy" id="1908237"/>
    <lineage>
        <taxon>Bacteria</taxon>
        <taxon>Pseudomonadati</taxon>
        <taxon>Bacteroidota</taxon>
        <taxon>Cytophagia</taxon>
        <taxon>Cytophagales</taxon>
        <taxon>Hymenobacteraceae</taxon>
        <taxon>Hymenobacter</taxon>
    </lineage>
</organism>
<sequence>MIETQLMAPEAIFGQIAEHQHEQVVFCHDHETGLKAIIGIHNTVLGPALGGTRMWHYASDMEALNDVLRLSRGMTYKAAISGLNLGGGKAVIIGDAKTLKTEALLRKFGRFVKNLNGKYITAEDVNMTTKDMEYIRMETKHVAGLPESMGGSGDPSPVTAYGTYMGMKAAAKKAFGSESLTGKTIGVQGVGHVGTYLLEHLQKEGAKLIVTDYYEDRAHEAAARFGATAVGLDEIYDQQMDIYSPCALGATLNDDTISRLKCQVVAGCANNQLEVENQHGPELVRRGIVYAPDFLINAGGLINVYSEVVGTSRQGALTQTEKIYDFTLQVLAKAEEEGSHPQAAAIKQAKERIASVGKVKSTY</sequence>
<dbReference type="PRINTS" id="PR00082">
    <property type="entry name" value="GLFDHDRGNASE"/>
</dbReference>
<feature type="binding site" evidence="5">
    <location>
        <begin position="189"/>
        <end position="194"/>
    </location>
    <ligand>
        <name>NAD(+)</name>
        <dbReference type="ChEBI" id="CHEBI:57540"/>
    </ligand>
</feature>
<dbReference type="SUPFAM" id="SSF53223">
    <property type="entry name" value="Aminoacid dehydrogenase-like, N-terminal domain"/>
    <property type="match status" value="1"/>
</dbReference>
<protein>
    <submittedName>
        <fullName evidence="8">Leucine dehydrogenase</fullName>
    </submittedName>
</protein>
<dbReference type="STRING" id="1908237.BEN47_10215"/>
<dbReference type="RefSeq" id="WP_070725423.1">
    <property type="nucleotide sequence ID" value="NZ_MDZB01000073.1"/>
</dbReference>
<feature type="domain" description="Glutamate/phenylalanine/leucine/valine/L-tryptophan dehydrogenase C-terminal" evidence="7">
    <location>
        <begin position="153"/>
        <end position="361"/>
    </location>
</feature>
<keyword evidence="5" id="KW-0547">Nucleotide-binding</keyword>
<dbReference type="InterPro" id="IPR006095">
    <property type="entry name" value="Glu/Leu/Phe/Val/Trp_DH"/>
</dbReference>
<evidence type="ECO:0000256" key="3">
    <source>
        <dbReference type="ARBA" id="ARBA00023027"/>
    </source>
</evidence>
<dbReference type="InterPro" id="IPR036291">
    <property type="entry name" value="NAD(P)-bd_dom_sf"/>
</dbReference>
<evidence type="ECO:0000256" key="4">
    <source>
        <dbReference type="PIRSR" id="PIRSR000188-1"/>
    </source>
</evidence>
<evidence type="ECO:0000256" key="6">
    <source>
        <dbReference type="RuleBase" id="RU004417"/>
    </source>
</evidence>
<comment type="similarity">
    <text evidence="1 6">Belongs to the Glu/Leu/Phe/Val dehydrogenases family.</text>
</comment>
<dbReference type="PANTHER" id="PTHR42722:SF1">
    <property type="entry name" value="VALINE DEHYDROGENASE"/>
    <property type="match status" value="1"/>
</dbReference>
<dbReference type="GO" id="GO:0000166">
    <property type="term" value="F:nucleotide binding"/>
    <property type="evidence" value="ECO:0007669"/>
    <property type="project" value="UniProtKB-KW"/>
</dbReference>
<evidence type="ECO:0000313" key="9">
    <source>
        <dbReference type="Proteomes" id="UP000176294"/>
    </source>
</evidence>
<evidence type="ECO:0000256" key="1">
    <source>
        <dbReference type="ARBA" id="ARBA00006382"/>
    </source>
</evidence>
<keyword evidence="9" id="KW-1185">Reference proteome</keyword>
<dbReference type="Proteomes" id="UP000176294">
    <property type="component" value="Unassembled WGS sequence"/>
</dbReference>
<dbReference type="AlphaFoldDB" id="A0A1G1TAJ6"/>
<dbReference type="EMBL" id="MDZB01000073">
    <property type="protein sequence ID" value="OGX87899.1"/>
    <property type="molecule type" value="Genomic_DNA"/>
</dbReference>
<dbReference type="SMART" id="SM00839">
    <property type="entry name" value="ELFV_dehydrog"/>
    <property type="match status" value="1"/>
</dbReference>
<reference evidence="8 9" key="1">
    <citation type="submission" date="2016-08" db="EMBL/GenBank/DDBJ databases">
        <title>Hymenobacter coccineus sp. nov., Hymenobacter lapidarius sp. nov. and Hymenobacter glacialis sp. nov., isolated from Antarctic soil.</title>
        <authorList>
            <person name="Sedlacek I."/>
            <person name="Kralova S."/>
            <person name="Kyrova K."/>
            <person name="Maslanova I."/>
            <person name="Stankova E."/>
            <person name="Vrbovska V."/>
            <person name="Nemec M."/>
            <person name="Bartak M."/>
            <person name="Svec P."/>
            <person name="Busse H.-J."/>
            <person name="Pantucek R."/>
        </authorList>
    </citation>
    <scope>NUCLEOTIDE SEQUENCE [LARGE SCALE GENOMIC DNA]</scope>
    <source>
        <strain evidence="8 9">CCM 8643</strain>
    </source>
</reference>
<gene>
    <name evidence="8" type="ORF">BEN47_10215</name>
</gene>
<dbReference type="Pfam" id="PF02812">
    <property type="entry name" value="ELFV_dehydrog_N"/>
    <property type="match status" value="1"/>
</dbReference>
<name>A0A1G1TAJ6_9BACT</name>
<feature type="active site" description="Proton donor/acceptor" evidence="4">
    <location>
        <position position="89"/>
    </location>
</feature>
<dbReference type="Gene3D" id="3.40.50.10860">
    <property type="entry name" value="Leucine Dehydrogenase, chain A, domain 1"/>
    <property type="match status" value="1"/>
</dbReference>